<dbReference type="EMBL" id="FQ790245">
    <property type="protein sequence ID" value="CCD42334.1"/>
    <property type="molecule type" value="Genomic_DNA"/>
</dbReference>
<dbReference type="InParanoid" id="G2XN78"/>
<dbReference type="HOGENOM" id="CLU_2978824_0_0_1"/>
<dbReference type="Proteomes" id="UP000008177">
    <property type="component" value="Unplaced contigs"/>
</dbReference>
<proteinExistence type="predicted"/>
<name>G2XN78_BOTF4</name>
<organism evidence="1 2">
    <name type="scientific">Botryotinia fuckeliana (strain T4)</name>
    <name type="common">Noble rot fungus</name>
    <name type="synonym">Botrytis cinerea</name>
    <dbReference type="NCBI Taxonomy" id="999810"/>
    <lineage>
        <taxon>Eukaryota</taxon>
        <taxon>Fungi</taxon>
        <taxon>Dikarya</taxon>
        <taxon>Ascomycota</taxon>
        <taxon>Pezizomycotina</taxon>
        <taxon>Leotiomycetes</taxon>
        <taxon>Helotiales</taxon>
        <taxon>Sclerotiniaceae</taxon>
        <taxon>Botrytis</taxon>
    </lineage>
</organism>
<sequence length="58" mass="6302">MRFLQALISVSSNHILVCTIHISNMQMQSAKEVSPGALKGIESPALQIIDKDQARKGP</sequence>
<dbReference type="AlphaFoldDB" id="G2XN78"/>
<gene>
    <name evidence="1" type="ORF">BofuT4_uP014620.1</name>
</gene>
<evidence type="ECO:0000313" key="1">
    <source>
        <dbReference type="EMBL" id="CCD42334.1"/>
    </source>
</evidence>
<accession>G2XN78</accession>
<evidence type="ECO:0000313" key="2">
    <source>
        <dbReference type="Proteomes" id="UP000008177"/>
    </source>
</evidence>
<protein>
    <submittedName>
        <fullName evidence="1">Uncharacterized protein</fullName>
    </submittedName>
</protein>
<reference evidence="2" key="1">
    <citation type="journal article" date="2011" name="PLoS Genet.">
        <title>Genomic analysis of the necrotrophic fungal pathogens Sclerotinia sclerotiorum and Botrytis cinerea.</title>
        <authorList>
            <person name="Amselem J."/>
            <person name="Cuomo C.A."/>
            <person name="van Kan J.A."/>
            <person name="Viaud M."/>
            <person name="Benito E.P."/>
            <person name="Couloux A."/>
            <person name="Coutinho P.M."/>
            <person name="de Vries R.P."/>
            <person name="Dyer P.S."/>
            <person name="Fillinger S."/>
            <person name="Fournier E."/>
            <person name="Gout L."/>
            <person name="Hahn M."/>
            <person name="Kohn L."/>
            <person name="Lapalu N."/>
            <person name="Plummer K.M."/>
            <person name="Pradier J.M."/>
            <person name="Quevillon E."/>
            <person name="Sharon A."/>
            <person name="Simon A."/>
            <person name="ten Have A."/>
            <person name="Tudzynski B."/>
            <person name="Tudzynski P."/>
            <person name="Wincker P."/>
            <person name="Andrew M."/>
            <person name="Anthouard V."/>
            <person name="Beever R.E."/>
            <person name="Beffa R."/>
            <person name="Benoit I."/>
            <person name="Bouzid O."/>
            <person name="Brault B."/>
            <person name="Chen Z."/>
            <person name="Choquer M."/>
            <person name="Collemare J."/>
            <person name="Cotton P."/>
            <person name="Danchin E.G."/>
            <person name="Da Silva C."/>
            <person name="Gautier A."/>
            <person name="Giraud C."/>
            <person name="Giraud T."/>
            <person name="Gonzalez C."/>
            <person name="Grossetete S."/>
            <person name="Guldener U."/>
            <person name="Henrissat B."/>
            <person name="Howlett B.J."/>
            <person name="Kodira C."/>
            <person name="Kretschmer M."/>
            <person name="Lappartient A."/>
            <person name="Leroch M."/>
            <person name="Levis C."/>
            <person name="Mauceli E."/>
            <person name="Neuveglise C."/>
            <person name="Oeser B."/>
            <person name="Pearson M."/>
            <person name="Poulain J."/>
            <person name="Poussereau N."/>
            <person name="Quesneville H."/>
            <person name="Rascle C."/>
            <person name="Schumacher J."/>
            <person name="Segurens B."/>
            <person name="Sexton A."/>
            <person name="Silva E."/>
            <person name="Sirven C."/>
            <person name="Soanes D.M."/>
            <person name="Talbot N.J."/>
            <person name="Templeton M."/>
            <person name="Yandava C."/>
            <person name="Yarden O."/>
            <person name="Zeng Q."/>
            <person name="Rollins J.A."/>
            <person name="Lebrun M.H."/>
            <person name="Dickman M."/>
        </authorList>
    </citation>
    <scope>NUCLEOTIDE SEQUENCE [LARGE SCALE GENOMIC DNA]</scope>
    <source>
        <strain evidence="2">T4</strain>
    </source>
</reference>